<name>A0A383BQ69_9ZZZZ</name>
<dbReference type="Pfam" id="PF02627">
    <property type="entry name" value="CMD"/>
    <property type="match status" value="1"/>
</dbReference>
<evidence type="ECO:0000259" key="1">
    <source>
        <dbReference type="Pfam" id="PF02627"/>
    </source>
</evidence>
<dbReference type="SUPFAM" id="SSF69118">
    <property type="entry name" value="AhpD-like"/>
    <property type="match status" value="1"/>
</dbReference>
<dbReference type="GO" id="GO:0051920">
    <property type="term" value="F:peroxiredoxin activity"/>
    <property type="evidence" value="ECO:0007669"/>
    <property type="project" value="InterPro"/>
</dbReference>
<dbReference type="InterPro" id="IPR003779">
    <property type="entry name" value="CMD-like"/>
</dbReference>
<dbReference type="EMBL" id="UINC01202277">
    <property type="protein sequence ID" value="SVE22000.1"/>
    <property type="molecule type" value="Genomic_DNA"/>
</dbReference>
<dbReference type="Gene3D" id="1.20.1290.10">
    <property type="entry name" value="AhpD-like"/>
    <property type="match status" value="1"/>
</dbReference>
<gene>
    <name evidence="2" type="ORF">METZ01_LOCUS474854</name>
</gene>
<protein>
    <recommendedName>
        <fullName evidence="1">Carboxymuconolactone decarboxylase-like domain-containing protein</fullName>
    </recommendedName>
</protein>
<dbReference type="PANTHER" id="PTHR34846:SF5">
    <property type="entry name" value="CARBOXYMUCONOLACTONE DECARBOXYLASE-LIKE DOMAIN-CONTAINING PROTEIN"/>
    <property type="match status" value="1"/>
</dbReference>
<dbReference type="PANTHER" id="PTHR34846">
    <property type="entry name" value="4-CARBOXYMUCONOLACTONE DECARBOXYLASE FAMILY PROTEIN (AFU_ORTHOLOGUE AFUA_6G11590)"/>
    <property type="match status" value="1"/>
</dbReference>
<accession>A0A383BQ69</accession>
<sequence>MENNERITPQKESEWDPEIRDLFERMGYKNEDDLYNILKTLARHPKMFKRWLPFANHVLFKSTLSPRIREIIILRTGWLCRSEYEWTQHVRIGREEAGMEDADFKALETGSGNPHWTREESVVLRAVEELIPDKCVSDGVWKELSEHFDHAQIIDIVAAVGNYTLVSMMLNTFQVELDGWLERYKGFSRE</sequence>
<feature type="domain" description="Carboxymuconolactone decarboxylase-like" evidence="1">
    <location>
        <begin position="45"/>
        <end position="128"/>
    </location>
</feature>
<proteinExistence type="predicted"/>
<organism evidence="2">
    <name type="scientific">marine metagenome</name>
    <dbReference type="NCBI Taxonomy" id="408172"/>
    <lineage>
        <taxon>unclassified sequences</taxon>
        <taxon>metagenomes</taxon>
        <taxon>ecological metagenomes</taxon>
    </lineage>
</organism>
<evidence type="ECO:0000313" key="2">
    <source>
        <dbReference type="EMBL" id="SVE22000.1"/>
    </source>
</evidence>
<dbReference type="InterPro" id="IPR029032">
    <property type="entry name" value="AhpD-like"/>
</dbReference>
<reference evidence="2" key="1">
    <citation type="submission" date="2018-05" db="EMBL/GenBank/DDBJ databases">
        <authorList>
            <person name="Lanie J.A."/>
            <person name="Ng W.-L."/>
            <person name="Kazmierczak K.M."/>
            <person name="Andrzejewski T.M."/>
            <person name="Davidsen T.M."/>
            <person name="Wayne K.J."/>
            <person name="Tettelin H."/>
            <person name="Glass J.I."/>
            <person name="Rusch D."/>
            <person name="Podicherti R."/>
            <person name="Tsui H.-C.T."/>
            <person name="Winkler M.E."/>
        </authorList>
    </citation>
    <scope>NUCLEOTIDE SEQUENCE</scope>
</reference>
<dbReference type="AlphaFoldDB" id="A0A383BQ69"/>